<dbReference type="PANTHER" id="PTHR33939:SF1">
    <property type="entry name" value="DUF4371 DOMAIN-CONTAINING PROTEIN"/>
    <property type="match status" value="1"/>
</dbReference>
<accession>A0A1V9Y4W3</accession>
<organism evidence="2 3">
    <name type="scientific">Achlya hypogyna</name>
    <name type="common">Oomycete</name>
    <name type="synonym">Protoachlya hypogyna</name>
    <dbReference type="NCBI Taxonomy" id="1202772"/>
    <lineage>
        <taxon>Eukaryota</taxon>
        <taxon>Sar</taxon>
        <taxon>Stramenopiles</taxon>
        <taxon>Oomycota</taxon>
        <taxon>Saprolegniomycetes</taxon>
        <taxon>Saprolegniales</taxon>
        <taxon>Achlyaceae</taxon>
        <taxon>Achlya</taxon>
    </lineage>
</organism>
<dbReference type="AlphaFoldDB" id="A0A1V9Y4W3"/>
<evidence type="ECO:0000313" key="3">
    <source>
        <dbReference type="Proteomes" id="UP000243579"/>
    </source>
</evidence>
<dbReference type="Gene3D" id="3.30.420.10">
    <property type="entry name" value="Ribonuclease H-like superfamily/Ribonuclease H"/>
    <property type="match status" value="1"/>
</dbReference>
<proteinExistence type="predicted"/>
<gene>
    <name evidence="2" type="ORF">ACHHYP_17246</name>
</gene>
<dbReference type="InterPro" id="IPR036397">
    <property type="entry name" value="RNaseH_sf"/>
</dbReference>
<sequence>MYGHEVLYTPPYHPELQPIEVVWACVKNRIGRDPARNMDELGSKLVASLDLVDNATWLGALDKVKRFEDQYLETADSELMAEDDEYNDDASDGEDDTGLVGEFLGDIEV</sequence>
<comment type="caution">
    <text evidence="2">The sequence shown here is derived from an EMBL/GenBank/DDBJ whole genome shotgun (WGS) entry which is preliminary data.</text>
</comment>
<evidence type="ECO:0000256" key="1">
    <source>
        <dbReference type="SAM" id="MobiDB-lite"/>
    </source>
</evidence>
<dbReference type="GO" id="GO:0003676">
    <property type="term" value="F:nucleic acid binding"/>
    <property type="evidence" value="ECO:0007669"/>
    <property type="project" value="InterPro"/>
</dbReference>
<name>A0A1V9Y4W3_ACHHY</name>
<evidence type="ECO:0008006" key="4">
    <source>
        <dbReference type="Google" id="ProtNLM"/>
    </source>
</evidence>
<protein>
    <recommendedName>
        <fullName evidence="4">Tc1-like transposase DDE domain-containing protein</fullName>
    </recommendedName>
</protein>
<evidence type="ECO:0000313" key="2">
    <source>
        <dbReference type="EMBL" id="OQR80747.1"/>
    </source>
</evidence>
<feature type="compositionally biased region" description="Acidic residues" evidence="1">
    <location>
        <begin position="78"/>
        <end position="97"/>
    </location>
</feature>
<dbReference type="EMBL" id="JNBR01002877">
    <property type="protein sequence ID" value="OQR80747.1"/>
    <property type="molecule type" value="Genomic_DNA"/>
</dbReference>
<reference evidence="2 3" key="1">
    <citation type="journal article" date="2014" name="Genome Biol. Evol.">
        <title>The secreted proteins of Achlya hypogyna and Thraustotheca clavata identify the ancestral oomycete secretome and reveal gene acquisitions by horizontal gene transfer.</title>
        <authorList>
            <person name="Misner I."/>
            <person name="Blouin N."/>
            <person name="Leonard G."/>
            <person name="Richards T.A."/>
            <person name="Lane C.E."/>
        </authorList>
    </citation>
    <scope>NUCLEOTIDE SEQUENCE [LARGE SCALE GENOMIC DNA]</scope>
    <source>
        <strain evidence="2 3">ATCC 48635</strain>
    </source>
</reference>
<dbReference type="Proteomes" id="UP000243579">
    <property type="component" value="Unassembled WGS sequence"/>
</dbReference>
<feature type="region of interest" description="Disordered" evidence="1">
    <location>
        <begin position="78"/>
        <end position="109"/>
    </location>
</feature>
<dbReference type="OrthoDB" id="74500at2759"/>
<dbReference type="PANTHER" id="PTHR33939">
    <property type="entry name" value="PROTEIN CBG22215"/>
    <property type="match status" value="1"/>
</dbReference>
<keyword evidence="3" id="KW-1185">Reference proteome</keyword>